<dbReference type="PANTHER" id="PTHR42796">
    <property type="entry name" value="FUMARYLACETOACETATE HYDROLASE DOMAIN-CONTAINING PROTEIN 2A-RELATED"/>
    <property type="match status" value="1"/>
</dbReference>
<keyword evidence="3" id="KW-0479">Metal-binding</keyword>
<comment type="caution">
    <text evidence="5">The sequence shown here is derived from an EMBL/GenBank/DDBJ whole genome shotgun (WGS) entry which is preliminary data.</text>
</comment>
<dbReference type="PANTHER" id="PTHR42796:SF4">
    <property type="entry name" value="FUMARYLACETOACETATE HYDROLASE DOMAIN-CONTAINING PROTEIN 2A"/>
    <property type="match status" value="1"/>
</dbReference>
<proteinExistence type="inferred from homology"/>
<evidence type="ECO:0000256" key="1">
    <source>
        <dbReference type="ARBA" id="ARBA00001946"/>
    </source>
</evidence>
<organism evidence="5 6">
    <name type="scientific">Castellaniella denitrificans</name>
    <dbReference type="NCBI Taxonomy" id="56119"/>
    <lineage>
        <taxon>Bacteria</taxon>
        <taxon>Pseudomonadati</taxon>
        <taxon>Pseudomonadota</taxon>
        <taxon>Betaproteobacteria</taxon>
        <taxon>Burkholderiales</taxon>
        <taxon>Alcaligenaceae</taxon>
        <taxon>Castellaniella</taxon>
    </lineage>
</organism>
<comment type="similarity">
    <text evidence="2">Belongs to the FAH family.</text>
</comment>
<evidence type="ECO:0000259" key="4">
    <source>
        <dbReference type="Pfam" id="PF01557"/>
    </source>
</evidence>
<dbReference type="InterPro" id="IPR036663">
    <property type="entry name" value="Fumarylacetoacetase_C_sf"/>
</dbReference>
<dbReference type="SUPFAM" id="SSF56529">
    <property type="entry name" value="FAH"/>
    <property type="match status" value="1"/>
</dbReference>
<dbReference type="Pfam" id="PF01557">
    <property type="entry name" value="FAA_hydrolase"/>
    <property type="match status" value="1"/>
</dbReference>
<evidence type="ECO:0000313" key="5">
    <source>
        <dbReference type="EMBL" id="MCZ4329544.1"/>
    </source>
</evidence>
<dbReference type="InterPro" id="IPR011234">
    <property type="entry name" value="Fumarylacetoacetase-like_C"/>
</dbReference>
<dbReference type="Proteomes" id="UP001068379">
    <property type="component" value="Unassembled WGS sequence"/>
</dbReference>
<evidence type="ECO:0000256" key="3">
    <source>
        <dbReference type="ARBA" id="ARBA00022723"/>
    </source>
</evidence>
<sequence length="304" mass="32379">MKFLSFLDQGRSRLGLLKDDGKVVDLSALLAARAGHGLPSVPADVGELIELGGAALDAIEACLEGADASAAAGRDLAELRVTAPLRMRKNLFCVGRNYRDHIIEGNLARGRPADQFPTAIEFFTKPPTAIIGHGERVPRYASLTDSLDYEVELAIVIGRRGRDIARADALDHVFGYTIVNDITARDLQQRHGQWFKGKGLDATCPMGPVVVHRSAIADANDLDISLTVNGALRQSDNTSSMIFDVRTIIEQLSAGMTLEPGDVIATGTPKGVGFAMTPPACLRAGDVVSATVQHIGTLTNIVSE</sequence>
<dbReference type="Gene3D" id="3.90.850.10">
    <property type="entry name" value="Fumarylacetoacetase-like, C-terminal domain"/>
    <property type="match status" value="1"/>
</dbReference>
<reference evidence="5" key="1">
    <citation type="submission" date="2022-12" db="EMBL/GenBank/DDBJ databases">
        <title>Bacterial isolates from different developmental stages of Nematostella vectensis.</title>
        <authorList>
            <person name="Fraune S."/>
        </authorList>
    </citation>
    <scope>NUCLEOTIDE SEQUENCE</scope>
    <source>
        <strain evidence="5">G21619-S1</strain>
    </source>
</reference>
<name>A0ABT4M2J4_9BURK</name>
<evidence type="ECO:0000313" key="6">
    <source>
        <dbReference type="Proteomes" id="UP001068379"/>
    </source>
</evidence>
<dbReference type="GO" id="GO:0016787">
    <property type="term" value="F:hydrolase activity"/>
    <property type="evidence" value="ECO:0007669"/>
    <property type="project" value="UniProtKB-KW"/>
</dbReference>
<evidence type="ECO:0000256" key="2">
    <source>
        <dbReference type="ARBA" id="ARBA00010211"/>
    </source>
</evidence>
<protein>
    <submittedName>
        <fullName evidence="5">Fumarylacetoacetate hydrolase family protein</fullName>
    </submittedName>
</protein>
<feature type="domain" description="Fumarylacetoacetase-like C-terminal" evidence="4">
    <location>
        <begin position="91"/>
        <end position="302"/>
    </location>
</feature>
<dbReference type="RefSeq" id="WP_269357674.1">
    <property type="nucleotide sequence ID" value="NZ_JAPWHE010000003.1"/>
</dbReference>
<accession>A0ABT4M2J4</accession>
<comment type="cofactor">
    <cofactor evidence="1">
        <name>Mg(2+)</name>
        <dbReference type="ChEBI" id="CHEBI:18420"/>
    </cofactor>
</comment>
<dbReference type="EMBL" id="JAPWHE010000003">
    <property type="protein sequence ID" value="MCZ4329544.1"/>
    <property type="molecule type" value="Genomic_DNA"/>
</dbReference>
<keyword evidence="5" id="KW-0378">Hydrolase</keyword>
<gene>
    <name evidence="5" type="ORF">O4H32_06210</name>
</gene>
<keyword evidence="6" id="KW-1185">Reference proteome</keyword>
<dbReference type="InterPro" id="IPR051121">
    <property type="entry name" value="FAH"/>
</dbReference>